<dbReference type="AlphaFoldDB" id="A0A8X6MXX4"/>
<evidence type="ECO:0000313" key="1">
    <source>
        <dbReference type="EMBL" id="GFS83322.1"/>
    </source>
</evidence>
<organism evidence="1 2">
    <name type="scientific">Nephila pilipes</name>
    <name type="common">Giant wood spider</name>
    <name type="synonym">Nephila maculata</name>
    <dbReference type="NCBI Taxonomy" id="299642"/>
    <lineage>
        <taxon>Eukaryota</taxon>
        <taxon>Metazoa</taxon>
        <taxon>Ecdysozoa</taxon>
        <taxon>Arthropoda</taxon>
        <taxon>Chelicerata</taxon>
        <taxon>Arachnida</taxon>
        <taxon>Araneae</taxon>
        <taxon>Araneomorphae</taxon>
        <taxon>Entelegynae</taxon>
        <taxon>Araneoidea</taxon>
        <taxon>Nephilidae</taxon>
        <taxon>Nephila</taxon>
    </lineage>
</organism>
<gene>
    <name evidence="1" type="ORF">NPIL_498031</name>
</gene>
<name>A0A8X6MXX4_NEPPI</name>
<sequence length="87" mass="9597">MNLGSIFDAINISEAEKQNNAVIECELSLVREAKGYSELTVKVVSTSRHSSSDFIHGPPRIRADCKDDDHGEAIVSHIEQYGKLVII</sequence>
<dbReference type="EMBL" id="BMAW01051934">
    <property type="protein sequence ID" value="GFS83322.1"/>
    <property type="molecule type" value="Genomic_DNA"/>
</dbReference>
<evidence type="ECO:0000313" key="2">
    <source>
        <dbReference type="Proteomes" id="UP000887013"/>
    </source>
</evidence>
<dbReference type="Proteomes" id="UP000887013">
    <property type="component" value="Unassembled WGS sequence"/>
</dbReference>
<accession>A0A8X6MXX4</accession>
<comment type="caution">
    <text evidence="1">The sequence shown here is derived from an EMBL/GenBank/DDBJ whole genome shotgun (WGS) entry which is preliminary data.</text>
</comment>
<protein>
    <submittedName>
        <fullName evidence="1">Uncharacterized protein</fullName>
    </submittedName>
</protein>
<proteinExistence type="predicted"/>
<reference evidence="1" key="1">
    <citation type="submission" date="2020-08" db="EMBL/GenBank/DDBJ databases">
        <title>Multicomponent nature underlies the extraordinary mechanical properties of spider dragline silk.</title>
        <authorList>
            <person name="Kono N."/>
            <person name="Nakamura H."/>
            <person name="Mori M."/>
            <person name="Yoshida Y."/>
            <person name="Ohtoshi R."/>
            <person name="Malay A.D."/>
            <person name="Moran D.A.P."/>
            <person name="Tomita M."/>
            <person name="Numata K."/>
            <person name="Arakawa K."/>
        </authorList>
    </citation>
    <scope>NUCLEOTIDE SEQUENCE</scope>
</reference>
<keyword evidence="2" id="KW-1185">Reference proteome</keyword>